<feature type="compositionally biased region" description="Basic and acidic residues" evidence="1">
    <location>
        <begin position="43"/>
        <end position="57"/>
    </location>
</feature>
<organism evidence="2 3">
    <name type="scientific">Aquarana catesbeiana</name>
    <name type="common">American bullfrog</name>
    <name type="synonym">Rana catesbeiana</name>
    <dbReference type="NCBI Taxonomy" id="8400"/>
    <lineage>
        <taxon>Eukaryota</taxon>
        <taxon>Metazoa</taxon>
        <taxon>Chordata</taxon>
        <taxon>Craniata</taxon>
        <taxon>Vertebrata</taxon>
        <taxon>Euteleostomi</taxon>
        <taxon>Amphibia</taxon>
        <taxon>Batrachia</taxon>
        <taxon>Anura</taxon>
        <taxon>Neobatrachia</taxon>
        <taxon>Ranoidea</taxon>
        <taxon>Ranidae</taxon>
        <taxon>Aquarana</taxon>
    </lineage>
</organism>
<feature type="region of interest" description="Disordered" evidence="1">
    <location>
        <begin position="1"/>
        <end position="57"/>
    </location>
</feature>
<dbReference type="AlphaFoldDB" id="A0A2G9Q1J9"/>
<feature type="compositionally biased region" description="Low complexity" evidence="1">
    <location>
        <begin position="1"/>
        <end position="13"/>
    </location>
</feature>
<reference evidence="3" key="1">
    <citation type="journal article" date="2017" name="Nat. Commun.">
        <title>The North American bullfrog draft genome provides insight into hormonal regulation of long noncoding RNA.</title>
        <authorList>
            <person name="Hammond S.A."/>
            <person name="Warren R.L."/>
            <person name="Vandervalk B.P."/>
            <person name="Kucuk E."/>
            <person name="Khan H."/>
            <person name="Gibb E.A."/>
            <person name="Pandoh P."/>
            <person name="Kirk H."/>
            <person name="Zhao Y."/>
            <person name="Jones M."/>
            <person name="Mungall A.J."/>
            <person name="Coope R."/>
            <person name="Pleasance S."/>
            <person name="Moore R.A."/>
            <person name="Holt R.A."/>
            <person name="Round J.M."/>
            <person name="Ohora S."/>
            <person name="Walle B.V."/>
            <person name="Veldhoen N."/>
            <person name="Helbing C.C."/>
            <person name="Birol I."/>
        </authorList>
    </citation>
    <scope>NUCLEOTIDE SEQUENCE [LARGE SCALE GENOMIC DNA]</scope>
</reference>
<proteinExistence type="predicted"/>
<dbReference type="Proteomes" id="UP000228934">
    <property type="component" value="Unassembled WGS sequence"/>
</dbReference>
<accession>A0A2G9Q1J9</accession>
<name>A0A2G9Q1J9_AQUCT</name>
<protein>
    <submittedName>
        <fullName evidence="2">Uncharacterized protein</fullName>
    </submittedName>
</protein>
<keyword evidence="3" id="KW-1185">Reference proteome</keyword>
<evidence type="ECO:0000313" key="3">
    <source>
        <dbReference type="Proteomes" id="UP000228934"/>
    </source>
</evidence>
<dbReference type="EMBL" id="KZ370036">
    <property type="protein sequence ID" value="PIO09462.1"/>
    <property type="molecule type" value="Genomic_DNA"/>
</dbReference>
<sequence length="57" mass="6066">MMPQQPMMYGQPMIRPSFAGASVPGAPLSPSLTPASQSPKKPPSKDPLADLNIKDFL</sequence>
<gene>
    <name evidence="2" type="ORF">AB205_0169660</name>
</gene>
<evidence type="ECO:0000256" key="1">
    <source>
        <dbReference type="SAM" id="MobiDB-lite"/>
    </source>
</evidence>
<evidence type="ECO:0000313" key="2">
    <source>
        <dbReference type="EMBL" id="PIO09462.1"/>
    </source>
</evidence>